<organism evidence="2 3">
    <name type="scientific">Gluconobacter cerinus</name>
    <dbReference type="NCBI Taxonomy" id="38307"/>
    <lineage>
        <taxon>Bacteria</taxon>
        <taxon>Pseudomonadati</taxon>
        <taxon>Pseudomonadota</taxon>
        <taxon>Alphaproteobacteria</taxon>
        <taxon>Acetobacterales</taxon>
        <taxon>Acetobacteraceae</taxon>
        <taxon>Gluconobacter</taxon>
    </lineage>
</organism>
<evidence type="ECO:0000313" key="3">
    <source>
        <dbReference type="Proteomes" id="UP000077786"/>
    </source>
</evidence>
<dbReference type="GO" id="GO:0008855">
    <property type="term" value="F:exodeoxyribonuclease VII activity"/>
    <property type="evidence" value="ECO:0007669"/>
    <property type="project" value="InterPro"/>
</dbReference>
<gene>
    <name evidence="2" type="ORF">A0123_02623</name>
</gene>
<comment type="caution">
    <text evidence="2">The sequence shown here is derived from an EMBL/GenBank/DDBJ whole genome shotgun (WGS) entry which is preliminary data.</text>
</comment>
<feature type="domain" description="Exonuclease VII large subunit C-terminal" evidence="1">
    <location>
        <begin position="171"/>
        <end position="300"/>
    </location>
</feature>
<dbReference type="PANTHER" id="PTHR30008:SF0">
    <property type="entry name" value="EXODEOXYRIBONUCLEASE 7 LARGE SUBUNIT"/>
    <property type="match status" value="1"/>
</dbReference>
<accession>A0A1B6VI55</accession>
<dbReference type="InterPro" id="IPR020579">
    <property type="entry name" value="Exonuc_VII_lsu_C"/>
</dbReference>
<dbReference type="InterPro" id="IPR003753">
    <property type="entry name" value="Exonuc_VII_L"/>
</dbReference>
<dbReference type="PANTHER" id="PTHR30008">
    <property type="entry name" value="EXODEOXYRIBONUCLEASE 7 LARGE SUBUNIT"/>
    <property type="match status" value="1"/>
</dbReference>
<evidence type="ECO:0000313" key="2">
    <source>
        <dbReference type="EMBL" id="OAJ66886.1"/>
    </source>
</evidence>
<dbReference type="RefSeq" id="WP_064275140.1">
    <property type="nucleotide sequence ID" value="NZ_LUTU01000013.1"/>
</dbReference>
<protein>
    <submittedName>
        <fullName evidence="2">Exodeoxyribonuclease VII large subunit</fullName>
    </submittedName>
</protein>
<dbReference type="AlphaFoldDB" id="A0A1B6VI55"/>
<proteinExistence type="predicted"/>
<dbReference type="OrthoDB" id="7258708at2"/>
<sequence>MDAFPRRTRTDSSASDMAAMPVLSPLQVQDLFTARLDEICAHFEEWGFPLAVEGQLGDVAPNAYKKYYQLPLVDPQLGTSISLEATKLVLAAADVRAGDHVRVTGFLRARHLRGQVALRFEVLTVEPHDPVRQKVDRTERSLLDVLRGLSWQFQPYPDRRDARLLLIHSASSSALVSEDFLQALGGGWRSERIRALPVAMTDPHRIADAIGTCREDIIVLIRGGGDVSDFTVFEHPLVLEALSNCVAHRVLGVGHTANRTLAERLVDHSATTPADAGHYIRRMSGRVWQRQEEERAQQEEIVALRESATSMAAIPAGPSLGARLRNGLILLALGALAGLVLSRIL</sequence>
<dbReference type="EMBL" id="LUTU01000013">
    <property type="protein sequence ID" value="OAJ66886.1"/>
    <property type="molecule type" value="Genomic_DNA"/>
</dbReference>
<evidence type="ECO:0000259" key="1">
    <source>
        <dbReference type="Pfam" id="PF02601"/>
    </source>
</evidence>
<dbReference type="PATRIC" id="fig|38307.3.peg.2738"/>
<name>A0A1B6VI55_9PROT</name>
<reference evidence="2 3" key="1">
    <citation type="submission" date="2016-03" db="EMBL/GenBank/DDBJ databases">
        <title>Draft genome sequence of Gluconobacter cerinus strain CECT 9110.</title>
        <authorList>
            <person name="Sainz F."/>
            <person name="Mas A."/>
            <person name="Torija M.J."/>
        </authorList>
    </citation>
    <scope>NUCLEOTIDE SEQUENCE [LARGE SCALE GENOMIC DNA]</scope>
    <source>
        <strain evidence="2 3">CECT 9110</strain>
    </source>
</reference>
<dbReference type="GO" id="GO:0006308">
    <property type="term" value="P:DNA catabolic process"/>
    <property type="evidence" value="ECO:0007669"/>
    <property type="project" value="InterPro"/>
</dbReference>
<dbReference type="GO" id="GO:0009318">
    <property type="term" value="C:exodeoxyribonuclease VII complex"/>
    <property type="evidence" value="ECO:0007669"/>
    <property type="project" value="InterPro"/>
</dbReference>
<dbReference type="Proteomes" id="UP000077786">
    <property type="component" value="Unassembled WGS sequence"/>
</dbReference>
<dbReference type="Pfam" id="PF02601">
    <property type="entry name" value="Exonuc_VII_L"/>
    <property type="match status" value="1"/>
</dbReference>